<dbReference type="Proteomes" id="UP000198378">
    <property type="component" value="Unassembled WGS sequence"/>
</dbReference>
<evidence type="ECO:0000256" key="4">
    <source>
        <dbReference type="ARBA" id="ARBA00023163"/>
    </source>
</evidence>
<evidence type="ECO:0000256" key="3">
    <source>
        <dbReference type="ARBA" id="ARBA00023125"/>
    </source>
</evidence>
<keyword evidence="3" id="KW-0238">DNA-binding</keyword>
<evidence type="ECO:0000256" key="1">
    <source>
        <dbReference type="ARBA" id="ARBA00009437"/>
    </source>
</evidence>
<dbReference type="InterPro" id="IPR036388">
    <property type="entry name" value="WH-like_DNA-bd_sf"/>
</dbReference>
<dbReference type="InterPro" id="IPR050950">
    <property type="entry name" value="HTH-type_LysR_regulators"/>
</dbReference>
<keyword evidence="6" id="KW-1185">Reference proteome</keyword>
<proteinExistence type="inferred from homology"/>
<dbReference type="SUPFAM" id="SSF46785">
    <property type="entry name" value="Winged helix' DNA-binding domain"/>
    <property type="match status" value="1"/>
</dbReference>
<dbReference type="Gene3D" id="1.10.10.10">
    <property type="entry name" value="Winged helix-like DNA-binding domain superfamily/Winged helix DNA-binding domain"/>
    <property type="match status" value="1"/>
</dbReference>
<dbReference type="GO" id="GO:0003677">
    <property type="term" value="F:DNA binding"/>
    <property type="evidence" value="ECO:0007669"/>
    <property type="project" value="UniProtKB-KW"/>
</dbReference>
<gene>
    <name evidence="5" type="ORF">B9L19_01630</name>
</gene>
<evidence type="ECO:0000313" key="5">
    <source>
        <dbReference type="EMBL" id="OXB88839.1"/>
    </source>
</evidence>
<dbReference type="PROSITE" id="PS50931">
    <property type="entry name" value="HTH_LYSR"/>
    <property type="match status" value="1"/>
</dbReference>
<name>A0A226QBR2_9BACL</name>
<dbReference type="PRINTS" id="PR00039">
    <property type="entry name" value="HTHLYSR"/>
</dbReference>
<dbReference type="InterPro" id="IPR005119">
    <property type="entry name" value="LysR_subst-bd"/>
</dbReference>
<dbReference type="Pfam" id="PF03466">
    <property type="entry name" value="LysR_substrate"/>
    <property type="match status" value="1"/>
</dbReference>
<dbReference type="GO" id="GO:0005829">
    <property type="term" value="C:cytosol"/>
    <property type="evidence" value="ECO:0007669"/>
    <property type="project" value="TreeGrafter"/>
</dbReference>
<protein>
    <submittedName>
        <fullName evidence="5">LysR family transcriptional regulator</fullName>
    </submittedName>
</protein>
<evidence type="ECO:0000256" key="2">
    <source>
        <dbReference type="ARBA" id="ARBA00023015"/>
    </source>
</evidence>
<dbReference type="PANTHER" id="PTHR30419:SF25">
    <property type="entry name" value="HTH-TYPE TRANSCRIPTIONAL REGULATOR YTLI"/>
    <property type="match status" value="1"/>
</dbReference>
<keyword evidence="4" id="KW-0804">Transcription</keyword>
<dbReference type="GO" id="GO:0003700">
    <property type="term" value="F:DNA-binding transcription factor activity"/>
    <property type="evidence" value="ECO:0007669"/>
    <property type="project" value="InterPro"/>
</dbReference>
<dbReference type="SUPFAM" id="SSF53850">
    <property type="entry name" value="Periplasmic binding protein-like II"/>
    <property type="match status" value="1"/>
</dbReference>
<dbReference type="Gene3D" id="3.40.190.290">
    <property type="match status" value="1"/>
</dbReference>
<evidence type="ECO:0000313" key="6">
    <source>
        <dbReference type="Proteomes" id="UP000198378"/>
    </source>
</evidence>
<comment type="similarity">
    <text evidence="1">Belongs to the LysR transcriptional regulatory family.</text>
</comment>
<dbReference type="InterPro" id="IPR000847">
    <property type="entry name" value="LysR_HTH_N"/>
</dbReference>
<comment type="caution">
    <text evidence="5">The sequence shown here is derived from an EMBL/GenBank/DDBJ whole genome shotgun (WGS) entry which is preliminary data.</text>
</comment>
<keyword evidence="2" id="KW-0805">Transcription regulation</keyword>
<dbReference type="Pfam" id="PF00126">
    <property type="entry name" value="HTH_1"/>
    <property type="match status" value="1"/>
</dbReference>
<dbReference type="CDD" id="cd05466">
    <property type="entry name" value="PBP2_LTTR_substrate"/>
    <property type="match status" value="1"/>
</dbReference>
<organism evidence="5 6">
    <name type="scientific">Geobacillus thermocatenulatus</name>
    <dbReference type="NCBI Taxonomy" id="33938"/>
    <lineage>
        <taxon>Bacteria</taxon>
        <taxon>Bacillati</taxon>
        <taxon>Bacillota</taxon>
        <taxon>Bacilli</taxon>
        <taxon>Bacillales</taxon>
        <taxon>Anoxybacillaceae</taxon>
        <taxon>Geobacillus</taxon>
        <taxon>Geobacillus thermoleovorans group</taxon>
    </lineage>
</organism>
<sequence length="302" mass="33706">MDLRTIRTFQAVVRHRSFQRAAEELNYAQSTVTTHIKNLESELGVTLIERGKSFQLTEAGRLLSEKGAFLLKSFEHLQKTLKECIEGEGGVIRIGAMEPTASYRLPAWLSAFRNKHPAISFNIQIHSSQTLVDMVERGDIDIAICATPESLTGASFEPLFSEDVVLLVPSSHPLAKRSSINLHDLAYERLLVTSAACPFRRHLEKKLIERGIQPLYETEVSNMLALKYYVHASFGVAVVPKISVTPPPKGTVALSIADFPHGLTVGILRRFASEACHPATEAWIRFLLDHYTGERCTDLHIF</sequence>
<accession>A0A226QBR2</accession>
<dbReference type="FunFam" id="1.10.10.10:FF:000001">
    <property type="entry name" value="LysR family transcriptional regulator"/>
    <property type="match status" value="1"/>
</dbReference>
<dbReference type="AlphaFoldDB" id="A0A226QBR2"/>
<dbReference type="InterPro" id="IPR036390">
    <property type="entry name" value="WH_DNA-bd_sf"/>
</dbReference>
<dbReference type="KEGG" id="gtm:GT3921_02915"/>
<dbReference type="PANTHER" id="PTHR30419">
    <property type="entry name" value="HTH-TYPE TRANSCRIPTIONAL REGULATOR YBHD"/>
    <property type="match status" value="1"/>
</dbReference>
<reference evidence="5 6" key="1">
    <citation type="submission" date="2017-05" db="EMBL/GenBank/DDBJ databases">
        <title>The genome sequence of Geobacillus thermocatenulatus DSM 730.</title>
        <authorList>
            <person name="Ramaloko W.T."/>
            <person name="Koen N."/>
            <person name="Polliack S."/>
            <person name="Aliyu H."/>
            <person name="Lebre P."/>
            <person name="Mohr T."/>
            <person name="Oswald F."/>
            <person name="Zwick M."/>
            <person name="Neumann A."/>
            <person name="Syldatk C."/>
            <person name="Cowan D."/>
            <person name="De Maayer P."/>
        </authorList>
    </citation>
    <scope>NUCLEOTIDE SEQUENCE [LARGE SCALE GENOMIC DNA]</scope>
    <source>
        <strain evidence="5 6">BGSC 93A1</strain>
    </source>
</reference>
<dbReference type="RefSeq" id="WP_025949172.1">
    <property type="nucleotide sequence ID" value="NZ_CP018058.1"/>
</dbReference>
<dbReference type="EMBL" id="NEWK01000001">
    <property type="protein sequence ID" value="OXB88839.1"/>
    <property type="molecule type" value="Genomic_DNA"/>
</dbReference>